<feature type="compositionally biased region" description="Low complexity" evidence="1">
    <location>
        <begin position="222"/>
        <end position="286"/>
    </location>
</feature>
<feature type="domain" description="General stress protein 17M-like" evidence="3">
    <location>
        <begin position="27"/>
        <end position="111"/>
    </location>
</feature>
<feature type="compositionally biased region" description="Low complexity" evidence="1">
    <location>
        <begin position="182"/>
        <end position="214"/>
    </location>
</feature>
<evidence type="ECO:0000313" key="4">
    <source>
        <dbReference type="EMBL" id="VDC26992.1"/>
    </source>
</evidence>
<feature type="region of interest" description="Disordered" evidence="1">
    <location>
        <begin position="1"/>
        <end position="21"/>
    </location>
</feature>
<evidence type="ECO:0000313" key="5">
    <source>
        <dbReference type="Proteomes" id="UP000280861"/>
    </source>
</evidence>
<dbReference type="Proteomes" id="UP000280861">
    <property type="component" value="Unassembled WGS sequence"/>
</dbReference>
<gene>
    <name evidence="4" type="ORF">PSET11_01895</name>
</gene>
<dbReference type="EMBL" id="UXAU01000025">
    <property type="protein sequence ID" value="VDC26992.1"/>
    <property type="molecule type" value="Genomic_DNA"/>
</dbReference>
<keyword evidence="2" id="KW-0812">Transmembrane</keyword>
<dbReference type="InterPro" id="IPR025889">
    <property type="entry name" value="GSP17M-like_dom"/>
</dbReference>
<sequence length="366" mass="39293">MANIFGAPKAGGPSGLDQTRSVPTGDTIGSYTSYLDAQKAVDYLADQQFPVQMVSIVGNELKMVERVTGRLSYPRVALSGALSGMWFGLFVGVMLSFFSPTGGYFSILTSVLMGAAFFMLFGIVTYAAQRGKRDFTSTSQVVATSYDVIVATEVSHDARRLLQQLPMTPSDAAAQHGAYPQYQNQPYQQPGQQNPPYQQPGQQNPPYQQPGQGPARPSGWADPYGQQPPTQQQPQDQAQQPGYGQQQGQWQPPQGQQPGQQYGQQPGQQPQGGAPDGGAQQQAPAPVRATTYPDLPDGRPQYGVRVQASDPGADQSAQQQAPTRQQGANHADASQPGSTQPGTDQQGSSQPNADQTDADREKEHRQ</sequence>
<feature type="transmembrane region" description="Helical" evidence="2">
    <location>
        <begin position="104"/>
        <end position="128"/>
    </location>
</feature>
<feature type="region of interest" description="Disordered" evidence="1">
    <location>
        <begin position="182"/>
        <end position="366"/>
    </location>
</feature>
<evidence type="ECO:0000259" key="3">
    <source>
        <dbReference type="Pfam" id="PF11181"/>
    </source>
</evidence>
<feature type="compositionally biased region" description="Polar residues" evidence="1">
    <location>
        <begin position="335"/>
        <end position="355"/>
    </location>
</feature>
<keyword evidence="5" id="KW-1185">Reference proteome</keyword>
<accession>A0A3P5WZ14</accession>
<feature type="transmembrane region" description="Helical" evidence="2">
    <location>
        <begin position="76"/>
        <end position="98"/>
    </location>
</feature>
<dbReference type="Pfam" id="PF11181">
    <property type="entry name" value="YflT"/>
    <property type="match status" value="1"/>
</dbReference>
<keyword evidence="2" id="KW-0472">Membrane</keyword>
<evidence type="ECO:0000256" key="1">
    <source>
        <dbReference type="SAM" id="MobiDB-lite"/>
    </source>
</evidence>
<protein>
    <recommendedName>
        <fullName evidence="3">General stress protein 17M-like domain-containing protein</fullName>
    </recommendedName>
</protein>
<dbReference type="RefSeq" id="WP_238989093.1">
    <property type="nucleotide sequence ID" value="NZ_CBCRYA010000010.1"/>
</dbReference>
<dbReference type="AlphaFoldDB" id="A0A3P5WZ14"/>
<evidence type="ECO:0000256" key="2">
    <source>
        <dbReference type="SAM" id="Phobius"/>
    </source>
</evidence>
<organism evidence="4 5">
    <name type="scientific">Arthrobacter ulcerisalmonis</name>
    <dbReference type="NCBI Taxonomy" id="2483813"/>
    <lineage>
        <taxon>Bacteria</taxon>
        <taxon>Bacillati</taxon>
        <taxon>Actinomycetota</taxon>
        <taxon>Actinomycetes</taxon>
        <taxon>Micrococcales</taxon>
        <taxon>Micrococcaceae</taxon>
        <taxon>Arthrobacter</taxon>
    </lineage>
</organism>
<keyword evidence="2" id="KW-1133">Transmembrane helix</keyword>
<reference evidence="4 5" key="1">
    <citation type="submission" date="2018-11" db="EMBL/GenBank/DDBJ databases">
        <authorList>
            <person name="Criscuolo A."/>
        </authorList>
    </citation>
    <scope>NUCLEOTIDE SEQUENCE [LARGE SCALE GENOMIC DNA]</scope>
    <source>
        <strain evidence="4">AT11b</strain>
    </source>
</reference>
<name>A0A3P5WZ14_9MICC</name>
<feature type="compositionally biased region" description="Basic and acidic residues" evidence="1">
    <location>
        <begin position="357"/>
        <end position="366"/>
    </location>
</feature>
<proteinExistence type="predicted"/>
<feature type="compositionally biased region" description="Low complexity" evidence="1">
    <location>
        <begin position="315"/>
        <end position="328"/>
    </location>
</feature>